<dbReference type="Pfam" id="PF08279">
    <property type="entry name" value="HTH_11"/>
    <property type="match status" value="1"/>
</dbReference>
<organism evidence="3 4">
    <name type="scientific">Nocardia arthritidis</name>
    <dbReference type="NCBI Taxonomy" id="228602"/>
    <lineage>
        <taxon>Bacteria</taxon>
        <taxon>Bacillati</taxon>
        <taxon>Actinomycetota</taxon>
        <taxon>Actinomycetes</taxon>
        <taxon>Mycobacteriales</taxon>
        <taxon>Nocardiaceae</taxon>
        <taxon>Nocardia</taxon>
    </lineage>
</organism>
<evidence type="ECO:0000259" key="2">
    <source>
        <dbReference type="Pfam" id="PF13280"/>
    </source>
</evidence>
<dbReference type="InterPro" id="IPR036390">
    <property type="entry name" value="WH_DNA-bd_sf"/>
</dbReference>
<dbReference type="InterPro" id="IPR051534">
    <property type="entry name" value="CBASS_pafABC_assoc_protein"/>
</dbReference>
<dbReference type="Gene3D" id="1.10.10.10">
    <property type="entry name" value="Winged helix-like DNA-binding domain superfamily/Winged helix DNA-binding domain"/>
    <property type="match status" value="1"/>
</dbReference>
<dbReference type="EMBL" id="CP046172">
    <property type="protein sequence ID" value="QIS11081.1"/>
    <property type="molecule type" value="Genomic_DNA"/>
</dbReference>
<dbReference type="Proteomes" id="UP000503540">
    <property type="component" value="Chromosome"/>
</dbReference>
<dbReference type="InterPro" id="IPR036388">
    <property type="entry name" value="WH-like_DNA-bd_sf"/>
</dbReference>
<dbReference type="RefSeq" id="WP_167473953.1">
    <property type="nucleotide sequence ID" value="NZ_CP046172.1"/>
</dbReference>
<evidence type="ECO:0000313" key="4">
    <source>
        <dbReference type="Proteomes" id="UP000503540"/>
    </source>
</evidence>
<dbReference type="SUPFAM" id="SSF46785">
    <property type="entry name" value="Winged helix' DNA-binding domain"/>
    <property type="match status" value="1"/>
</dbReference>
<name>A0A6G9YCY4_9NOCA</name>
<dbReference type="PROSITE" id="PS52050">
    <property type="entry name" value="WYL"/>
    <property type="match status" value="1"/>
</dbReference>
<dbReference type="PANTHER" id="PTHR34580">
    <property type="match status" value="1"/>
</dbReference>
<evidence type="ECO:0000313" key="3">
    <source>
        <dbReference type="EMBL" id="QIS11081.1"/>
    </source>
</evidence>
<evidence type="ECO:0000259" key="1">
    <source>
        <dbReference type="Pfam" id="PF08279"/>
    </source>
</evidence>
<gene>
    <name evidence="3" type="ORF">F5544_16000</name>
</gene>
<dbReference type="InterPro" id="IPR013196">
    <property type="entry name" value="HTH_11"/>
</dbReference>
<dbReference type="PANTHER" id="PTHR34580:SF1">
    <property type="entry name" value="PROTEIN PAFC"/>
    <property type="match status" value="1"/>
</dbReference>
<dbReference type="Pfam" id="PF13280">
    <property type="entry name" value="WYL"/>
    <property type="match status" value="1"/>
</dbReference>
<reference evidence="3 4" key="1">
    <citation type="journal article" date="2019" name="ACS Chem. Biol.">
        <title>Identification and Mobilization of a Cryptic Antibiotic Biosynthesis Gene Locus from a Human-Pathogenic Nocardia Isolate.</title>
        <authorList>
            <person name="Herisse M."/>
            <person name="Ishida K."/>
            <person name="Porter J.L."/>
            <person name="Howden B."/>
            <person name="Hertweck C."/>
            <person name="Stinear T.P."/>
            <person name="Pidot S.J."/>
        </authorList>
    </citation>
    <scope>NUCLEOTIDE SEQUENCE [LARGE SCALE GENOMIC DNA]</scope>
    <source>
        <strain evidence="3 4">AUSMDU00012717</strain>
    </source>
</reference>
<feature type="domain" description="Helix-turn-helix type 11" evidence="1">
    <location>
        <begin position="6"/>
        <end position="62"/>
    </location>
</feature>
<dbReference type="KEGG" id="nah:F5544_16000"/>
<keyword evidence="4" id="KW-1185">Reference proteome</keyword>
<dbReference type="AlphaFoldDB" id="A0A6G9YCY4"/>
<sequence length="233" mass="25338">MNRTDRLYALVEELRGVAPGRLSARELAGRFEVSVRTVERDISALQQAGVPIYADVGRGGGYAIDKRMSLPPLNFSAAETVAVAVALGRTRGTPFDAAGASALGKILAAMPEAGVRAARELAGRVQMLEPVVVAEPGRCAGVVRQAVAEQRPVAMSYVDRYGAVSERVLEPMVLMLGREGWYVIGWCRLREETRLFRLDRIQSAELMDVKFTPRAIRYPDDLPADVAASRLAL</sequence>
<dbReference type="InterPro" id="IPR026881">
    <property type="entry name" value="WYL_dom"/>
</dbReference>
<feature type="domain" description="WYL" evidence="2">
    <location>
        <begin position="142"/>
        <end position="205"/>
    </location>
</feature>
<protein>
    <submittedName>
        <fullName evidence="3">WYL domain-containing protein</fullName>
    </submittedName>
</protein>
<proteinExistence type="predicted"/>
<accession>A0A6G9YCY4</accession>